<feature type="domain" description="HTH lysR-type" evidence="5">
    <location>
        <begin position="1"/>
        <end position="58"/>
    </location>
</feature>
<dbReference type="GO" id="GO:0000976">
    <property type="term" value="F:transcription cis-regulatory region binding"/>
    <property type="evidence" value="ECO:0007669"/>
    <property type="project" value="TreeGrafter"/>
</dbReference>
<gene>
    <name evidence="6" type="ORF">E4665_13855</name>
</gene>
<comment type="similarity">
    <text evidence="1">Belongs to the LysR transcriptional regulatory family.</text>
</comment>
<dbReference type="PROSITE" id="PS50931">
    <property type="entry name" value="HTH_LYSR"/>
    <property type="match status" value="1"/>
</dbReference>
<dbReference type="PRINTS" id="PR00039">
    <property type="entry name" value="HTHLYSR"/>
</dbReference>
<proteinExistence type="inferred from homology"/>
<dbReference type="InterPro" id="IPR005119">
    <property type="entry name" value="LysR_subst-bd"/>
</dbReference>
<evidence type="ECO:0000259" key="5">
    <source>
        <dbReference type="PROSITE" id="PS50931"/>
    </source>
</evidence>
<dbReference type="PANTHER" id="PTHR30126:SF39">
    <property type="entry name" value="HTH-TYPE TRANSCRIPTIONAL REGULATOR CYSL"/>
    <property type="match status" value="1"/>
</dbReference>
<keyword evidence="7" id="KW-1185">Reference proteome</keyword>
<dbReference type="PANTHER" id="PTHR30126">
    <property type="entry name" value="HTH-TYPE TRANSCRIPTIONAL REGULATOR"/>
    <property type="match status" value="1"/>
</dbReference>
<evidence type="ECO:0000256" key="4">
    <source>
        <dbReference type="ARBA" id="ARBA00023163"/>
    </source>
</evidence>
<dbReference type="RefSeq" id="WP_135349392.1">
    <property type="nucleotide sequence ID" value="NZ_SRJD01000018.1"/>
</dbReference>
<reference evidence="6 7" key="1">
    <citation type="journal article" date="2015" name="Int. J. Syst. Evol. Microbiol.">
        <title>Sporolactobacillus shoreae sp. nov. and Sporolactobacillus spathodeae sp. nov., two spore-forming lactic acid bacteria isolated from tree barks in Thailand.</title>
        <authorList>
            <person name="Thamacharoensuk T."/>
            <person name="Kitahara M."/>
            <person name="Ohkuma M."/>
            <person name="Thongchul N."/>
            <person name="Tanasupawat S."/>
        </authorList>
    </citation>
    <scope>NUCLEOTIDE SEQUENCE [LARGE SCALE GENOMIC DNA]</scope>
    <source>
        <strain evidence="6 7">BK92</strain>
    </source>
</reference>
<accession>A0A4Z0GM88</accession>
<keyword evidence="2" id="KW-0805">Transcription regulation</keyword>
<dbReference type="OrthoDB" id="9785745at2"/>
<evidence type="ECO:0000313" key="7">
    <source>
        <dbReference type="Proteomes" id="UP000298347"/>
    </source>
</evidence>
<dbReference type="Gene3D" id="3.40.190.290">
    <property type="match status" value="1"/>
</dbReference>
<organism evidence="6 7">
    <name type="scientific">Sporolactobacillus shoreae</name>
    <dbReference type="NCBI Taxonomy" id="1465501"/>
    <lineage>
        <taxon>Bacteria</taxon>
        <taxon>Bacillati</taxon>
        <taxon>Bacillota</taxon>
        <taxon>Bacilli</taxon>
        <taxon>Bacillales</taxon>
        <taxon>Sporolactobacillaceae</taxon>
        <taxon>Sporolactobacillus</taxon>
    </lineage>
</organism>
<dbReference type="SUPFAM" id="SSF53850">
    <property type="entry name" value="Periplasmic binding protein-like II"/>
    <property type="match status" value="1"/>
</dbReference>
<dbReference type="Pfam" id="PF00126">
    <property type="entry name" value="HTH_1"/>
    <property type="match status" value="1"/>
</dbReference>
<dbReference type="Proteomes" id="UP000298347">
    <property type="component" value="Unassembled WGS sequence"/>
</dbReference>
<dbReference type="GO" id="GO:0003700">
    <property type="term" value="F:DNA-binding transcription factor activity"/>
    <property type="evidence" value="ECO:0007669"/>
    <property type="project" value="InterPro"/>
</dbReference>
<protein>
    <submittedName>
        <fullName evidence="6">LysR family transcriptional regulator</fullName>
    </submittedName>
</protein>
<dbReference type="CDD" id="cd08420">
    <property type="entry name" value="PBP2_CysL_like"/>
    <property type="match status" value="1"/>
</dbReference>
<dbReference type="EMBL" id="SRJD01000018">
    <property type="protein sequence ID" value="TGA96938.1"/>
    <property type="molecule type" value="Genomic_DNA"/>
</dbReference>
<keyword evidence="3" id="KW-0238">DNA-binding</keyword>
<dbReference type="InterPro" id="IPR000847">
    <property type="entry name" value="LysR_HTH_N"/>
</dbReference>
<evidence type="ECO:0000256" key="2">
    <source>
        <dbReference type="ARBA" id="ARBA00023015"/>
    </source>
</evidence>
<evidence type="ECO:0000313" key="6">
    <source>
        <dbReference type="EMBL" id="TGA96938.1"/>
    </source>
</evidence>
<evidence type="ECO:0000256" key="1">
    <source>
        <dbReference type="ARBA" id="ARBA00009437"/>
    </source>
</evidence>
<dbReference type="AlphaFoldDB" id="A0A4Z0GM88"/>
<dbReference type="InterPro" id="IPR036390">
    <property type="entry name" value="WH_DNA-bd_sf"/>
</dbReference>
<keyword evidence="4" id="KW-0804">Transcription</keyword>
<dbReference type="InterPro" id="IPR036388">
    <property type="entry name" value="WH-like_DNA-bd_sf"/>
</dbReference>
<dbReference type="SUPFAM" id="SSF46785">
    <property type="entry name" value="Winged helix' DNA-binding domain"/>
    <property type="match status" value="1"/>
</dbReference>
<dbReference type="Gene3D" id="1.10.10.10">
    <property type="entry name" value="Winged helix-like DNA-binding domain superfamily/Winged helix DNA-binding domain"/>
    <property type="match status" value="1"/>
</dbReference>
<evidence type="ECO:0000256" key="3">
    <source>
        <dbReference type="ARBA" id="ARBA00023125"/>
    </source>
</evidence>
<name>A0A4Z0GM88_9BACL</name>
<dbReference type="Pfam" id="PF03466">
    <property type="entry name" value="LysR_substrate"/>
    <property type="match status" value="1"/>
</dbReference>
<dbReference type="FunFam" id="1.10.10.10:FF:000001">
    <property type="entry name" value="LysR family transcriptional regulator"/>
    <property type="match status" value="1"/>
</dbReference>
<sequence>MTFRHLQIFITVCDKLNMTAAAESLFLSQPAVSQAISELEKHFGVRLFERLSKKLYLTKAGNNLLYYARHITQMNSQAEKEMRLINKRNFIRIGASVTIGAYILPKLILKFKELNSETTVEVIEDNTAKIESLILRDQLDLALVEGETTSPDLIRKSFMEDELVLICGVHHRFATMTSVNPHELETEPFIVREKESWTRKKFEEVMAEKDLSWHASWTCNNVDSIKMAVAEGLGVSVISKFAVINDACSGQLCYKEIDGLHFNRHFKMIYHKDKYLTSTMQRFIKLSYAQN</sequence>
<comment type="caution">
    <text evidence="6">The sequence shown here is derived from an EMBL/GenBank/DDBJ whole genome shotgun (WGS) entry which is preliminary data.</text>
</comment>